<organism evidence="3 4">
    <name type="scientific">Stigmatella erecta</name>
    <dbReference type="NCBI Taxonomy" id="83460"/>
    <lineage>
        <taxon>Bacteria</taxon>
        <taxon>Pseudomonadati</taxon>
        <taxon>Myxococcota</taxon>
        <taxon>Myxococcia</taxon>
        <taxon>Myxococcales</taxon>
        <taxon>Cystobacterineae</taxon>
        <taxon>Archangiaceae</taxon>
        <taxon>Stigmatella</taxon>
    </lineage>
</organism>
<reference evidence="4" key="1">
    <citation type="submission" date="2016-10" db="EMBL/GenBank/DDBJ databases">
        <authorList>
            <person name="Varghese N."/>
            <person name="Submissions S."/>
        </authorList>
    </citation>
    <scope>NUCLEOTIDE SEQUENCE [LARGE SCALE GENOMIC DNA]</scope>
    <source>
        <strain evidence="4">DSM 16858</strain>
    </source>
</reference>
<evidence type="ECO:0000313" key="3">
    <source>
        <dbReference type="EMBL" id="SEU13795.1"/>
    </source>
</evidence>
<dbReference type="AlphaFoldDB" id="A0A1I0JT52"/>
<dbReference type="Pfam" id="PF08386">
    <property type="entry name" value="Abhydrolase_4"/>
    <property type="match status" value="1"/>
</dbReference>
<feature type="domain" description="Peptidase S33 tripeptidyl aminopeptidase-like C-terminal" evidence="2">
    <location>
        <begin position="411"/>
        <end position="495"/>
    </location>
</feature>
<dbReference type="InterPro" id="IPR029058">
    <property type="entry name" value="AB_hydrolase_fold"/>
</dbReference>
<sequence length="521" mass="56588">MRYRSPQETTLDIESTASQGKWGWPVLLAVIAGPLAVAAPAEAAHKAGDVILEVGTTKTPDGEPLRYELGTLYVPENRSAPGSRVIGIGFARIRAQRPTGAPPIFVLPGGPGRSYLNAFTDSDAAARTQLEGILLYRAAGDVVVVDQRGYSPRGEILTMPRVPEPLDRPRSLAAEAEAMVKLARDAVAAHPGKDLSGYNVIEYAEDVNDLRRALGYRRITLSGQSFGSQWSFAVMRRHPEIVARALLSGVEPLDNSYDMPSHVFASLQRIAWDADHAPALQPYLPEGGVMAALRAVRERLANGPIQVSVKTGETGPSRTVMLGLEDFQGSLLRAPPSWPAFVLSLYHRHYDDWAREVIERRQDISSPVRIIAPLIDSSLSVSASRGHLLRTDSGTEFLGRWDFDALMASTEAWPTPDIGDALRLPVPNPVPVVFFHGDWDTATPIDNTLGILPYFPNGKAVLVHRGVHHTRGPVFAQEPAVLDQVIAFLKTGDTQKLPVTVSLPVPDFQVPPFPAPTAQVP</sequence>
<dbReference type="EMBL" id="FOIJ01000008">
    <property type="protein sequence ID" value="SEU13795.1"/>
    <property type="molecule type" value="Genomic_DNA"/>
</dbReference>
<gene>
    <name evidence="3" type="ORF">SAMN05443639_10872</name>
</gene>
<keyword evidence="4" id="KW-1185">Reference proteome</keyword>
<accession>A0A1I0JT52</accession>
<evidence type="ECO:0000259" key="1">
    <source>
        <dbReference type="Pfam" id="PF00561"/>
    </source>
</evidence>
<evidence type="ECO:0000259" key="2">
    <source>
        <dbReference type="Pfam" id="PF08386"/>
    </source>
</evidence>
<protein>
    <submittedName>
        <fullName evidence="3">TAP-like protein</fullName>
    </submittedName>
</protein>
<dbReference type="InterPro" id="IPR000073">
    <property type="entry name" value="AB_hydrolase_1"/>
</dbReference>
<proteinExistence type="predicted"/>
<dbReference type="RefSeq" id="WP_093521644.1">
    <property type="nucleotide sequence ID" value="NZ_FOIJ01000008.1"/>
</dbReference>
<dbReference type="Proteomes" id="UP000199181">
    <property type="component" value="Unassembled WGS sequence"/>
</dbReference>
<dbReference type="InterPro" id="IPR013595">
    <property type="entry name" value="Pept_S33_TAP-like_C"/>
</dbReference>
<dbReference type="Pfam" id="PF00561">
    <property type="entry name" value="Abhydrolase_1"/>
    <property type="match status" value="1"/>
</dbReference>
<dbReference type="SUPFAM" id="SSF53474">
    <property type="entry name" value="alpha/beta-Hydrolases"/>
    <property type="match status" value="1"/>
</dbReference>
<name>A0A1I0JT52_9BACT</name>
<feature type="domain" description="AB hydrolase-1" evidence="1">
    <location>
        <begin position="102"/>
        <end position="258"/>
    </location>
</feature>
<dbReference type="Gene3D" id="3.40.50.1820">
    <property type="entry name" value="alpha/beta hydrolase"/>
    <property type="match status" value="1"/>
</dbReference>
<evidence type="ECO:0000313" key="4">
    <source>
        <dbReference type="Proteomes" id="UP000199181"/>
    </source>
</evidence>